<name>A0A7M1R0C0_9ACTO</name>
<feature type="transmembrane region" description="Helical" evidence="1">
    <location>
        <begin position="206"/>
        <end position="229"/>
    </location>
</feature>
<evidence type="ECO:0000313" key="2">
    <source>
        <dbReference type="EMBL" id="QOR47782.1"/>
    </source>
</evidence>
<proteinExistence type="predicted"/>
<organism evidence="2 3">
    <name type="scientific">Trueperella pecoris</name>
    <dbReference type="NCBI Taxonomy" id="2733571"/>
    <lineage>
        <taxon>Bacteria</taxon>
        <taxon>Bacillati</taxon>
        <taxon>Actinomycetota</taxon>
        <taxon>Actinomycetes</taxon>
        <taxon>Actinomycetales</taxon>
        <taxon>Actinomycetaceae</taxon>
        <taxon>Trueperella</taxon>
    </lineage>
</organism>
<feature type="transmembrane region" description="Helical" evidence="1">
    <location>
        <begin position="58"/>
        <end position="77"/>
    </location>
</feature>
<feature type="transmembrane region" description="Helical" evidence="1">
    <location>
        <begin position="29"/>
        <end position="52"/>
    </location>
</feature>
<dbReference type="AlphaFoldDB" id="A0A7M1R0C0"/>
<dbReference type="Proteomes" id="UP000594961">
    <property type="component" value="Chromosome"/>
</dbReference>
<sequence length="231" mass="25066">MTSRTELVAHIGQAGAVPANRPIDRARRIVTAATIGSFFGTLAALIWFLGYITLAQTLLAMIPSGVLLLAFVVVWRIPTPSAGDPIPVVARTLTTSESPYRRYIKSGSNKGLLVPVVVQPVDGSEAFRSVILLRETVPGHEVPEPEVGTLLALQQVEKGMGELANIGEVTPEQEELRERLARHPRQLSNRAPALPMRRGTLERQPLQAALEWWVSLGGAVVAVALYCWAIL</sequence>
<gene>
    <name evidence="2" type="ORF">INS90_00245</name>
</gene>
<accession>A0A7M1R0C0</accession>
<reference evidence="2 3" key="1">
    <citation type="submission" date="2020-10" db="EMBL/GenBank/DDBJ databases">
        <title>Trueperella pecoris sp. nov. isolated from bovine and porcine specimens.</title>
        <authorList>
            <person name="Schoenecker L."/>
            <person name="Schnydrig P."/>
            <person name="Brodard I."/>
            <person name="Thomann A."/>
            <person name="Hemphill A."/>
            <person name="Rodriguez-Campos S."/>
            <person name="Perreten V."/>
            <person name="Jores J."/>
            <person name="Kittl S."/>
        </authorList>
    </citation>
    <scope>NUCLEOTIDE SEQUENCE [LARGE SCALE GENOMIC DNA]</scope>
    <source>
        <strain evidence="2 3">19OD0592</strain>
    </source>
</reference>
<protein>
    <submittedName>
        <fullName evidence="2">Uncharacterized protein</fullName>
    </submittedName>
</protein>
<evidence type="ECO:0000313" key="3">
    <source>
        <dbReference type="Proteomes" id="UP000594961"/>
    </source>
</evidence>
<keyword evidence="1" id="KW-0472">Membrane</keyword>
<dbReference type="EMBL" id="CP063212">
    <property type="protein sequence ID" value="QOR47782.1"/>
    <property type="molecule type" value="Genomic_DNA"/>
</dbReference>
<dbReference type="RefSeq" id="WP_197553278.1">
    <property type="nucleotide sequence ID" value="NZ_CP063212.1"/>
</dbReference>
<evidence type="ECO:0000256" key="1">
    <source>
        <dbReference type="SAM" id="Phobius"/>
    </source>
</evidence>
<keyword evidence="1" id="KW-0812">Transmembrane</keyword>
<keyword evidence="1" id="KW-1133">Transmembrane helix</keyword>